<name>A0A6J6XBX0_9ZZZZ</name>
<accession>A0A6J6XBX0</accession>
<protein>
    <submittedName>
        <fullName evidence="1">Unannotated protein</fullName>
    </submittedName>
</protein>
<dbReference type="EMBL" id="CAFAAH010000062">
    <property type="protein sequence ID" value="CAB4793024.1"/>
    <property type="molecule type" value="Genomic_DNA"/>
</dbReference>
<gene>
    <name evidence="1" type="ORF">UFOPK2996_00611</name>
</gene>
<evidence type="ECO:0000313" key="1">
    <source>
        <dbReference type="EMBL" id="CAB4793024.1"/>
    </source>
</evidence>
<proteinExistence type="predicted"/>
<organism evidence="1">
    <name type="scientific">freshwater metagenome</name>
    <dbReference type="NCBI Taxonomy" id="449393"/>
    <lineage>
        <taxon>unclassified sequences</taxon>
        <taxon>metagenomes</taxon>
        <taxon>ecological metagenomes</taxon>
    </lineage>
</organism>
<dbReference type="AlphaFoldDB" id="A0A6J6XBX0"/>
<reference evidence="1" key="1">
    <citation type="submission" date="2020-05" db="EMBL/GenBank/DDBJ databases">
        <authorList>
            <person name="Chiriac C."/>
            <person name="Salcher M."/>
            <person name="Ghai R."/>
            <person name="Kavagutti S V."/>
        </authorList>
    </citation>
    <scope>NUCLEOTIDE SEQUENCE</scope>
</reference>
<sequence>MTTLAPRSANCRAHASPMPEAPPVTIADDPFRFSLGIVFPFGKCYLLEDVL</sequence>